<evidence type="ECO:0000313" key="2">
    <source>
        <dbReference type="Proteomes" id="UP000006038"/>
    </source>
</evidence>
<sequence length="250" mass="27082">MPNMSNNSGCSTGYCTVSCSSCLTSSRPPMSSHDTLGTSTIPVSRRAEGFVTSTANLRWSMQTVRELRISTLIVSSSMSIRSSFSRMHCMAASEHSEAMSEPTNPWVSLPTRSRSTSSARGMFFVCMRRRSRRPKRRSAGSRLLGRLVAPMTTTCPRERRPSMRVSSCDTTRRSTSPCAFSRLGAIESTSSRNMIDGACSSASANTFRRFASLSPATPAMISGPFTTMKWAPDSAAMARARSVFPVPGGP</sequence>
<name>J3MSY4_ORYBR</name>
<proteinExistence type="predicted"/>
<dbReference type="Proteomes" id="UP000006038">
    <property type="component" value="Chromosome 8"/>
</dbReference>
<protein>
    <submittedName>
        <fullName evidence="1">Uncharacterized protein</fullName>
    </submittedName>
</protein>
<dbReference type="eggNOG" id="ENOG502SANV">
    <property type="taxonomic scope" value="Eukaryota"/>
</dbReference>
<dbReference type="HOGENOM" id="CLU_1113764_0_0_1"/>
<organism evidence="1">
    <name type="scientific">Oryza brachyantha</name>
    <name type="common">malo sina</name>
    <dbReference type="NCBI Taxonomy" id="4533"/>
    <lineage>
        <taxon>Eukaryota</taxon>
        <taxon>Viridiplantae</taxon>
        <taxon>Streptophyta</taxon>
        <taxon>Embryophyta</taxon>
        <taxon>Tracheophyta</taxon>
        <taxon>Spermatophyta</taxon>
        <taxon>Magnoliopsida</taxon>
        <taxon>Liliopsida</taxon>
        <taxon>Poales</taxon>
        <taxon>Poaceae</taxon>
        <taxon>BOP clade</taxon>
        <taxon>Oryzoideae</taxon>
        <taxon>Oryzeae</taxon>
        <taxon>Oryzinae</taxon>
        <taxon>Oryza</taxon>
    </lineage>
</organism>
<reference evidence="1" key="2">
    <citation type="submission" date="2013-04" db="UniProtKB">
        <authorList>
            <consortium name="EnsemblPlants"/>
        </authorList>
    </citation>
    <scope>IDENTIFICATION</scope>
</reference>
<dbReference type="Gramene" id="OB08G22140.1">
    <property type="protein sequence ID" value="OB08G22140.1"/>
    <property type="gene ID" value="OB08G22140"/>
</dbReference>
<reference evidence="1" key="1">
    <citation type="journal article" date="2013" name="Nat. Commun.">
        <title>Whole-genome sequencing of Oryza brachyantha reveals mechanisms underlying Oryza genome evolution.</title>
        <authorList>
            <person name="Chen J."/>
            <person name="Huang Q."/>
            <person name="Gao D."/>
            <person name="Wang J."/>
            <person name="Lang Y."/>
            <person name="Liu T."/>
            <person name="Li B."/>
            <person name="Bai Z."/>
            <person name="Luis Goicoechea J."/>
            <person name="Liang C."/>
            <person name="Chen C."/>
            <person name="Zhang W."/>
            <person name="Sun S."/>
            <person name="Liao Y."/>
            <person name="Zhang X."/>
            <person name="Yang L."/>
            <person name="Song C."/>
            <person name="Wang M."/>
            <person name="Shi J."/>
            <person name="Liu G."/>
            <person name="Liu J."/>
            <person name="Zhou H."/>
            <person name="Zhou W."/>
            <person name="Yu Q."/>
            <person name="An N."/>
            <person name="Chen Y."/>
            <person name="Cai Q."/>
            <person name="Wang B."/>
            <person name="Liu B."/>
            <person name="Min J."/>
            <person name="Huang Y."/>
            <person name="Wu H."/>
            <person name="Li Z."/>
            <person name="Zhang Y."/>
            <person name="Yin Y."/>
            <person name="Song W."/>
            <person name="Jiang J."/>
            <person name="Jackson S.A."/>
            <person name="Wing R.A."/>
            <person name="Wang J."/>
            <person name="Chen M."/>
        </authorList>
    </citation>
    <scope>NUCLEOTIDE SEQUENCE [LARGE SCALE GENOMIC DNA]</scope>
    <source>
        <strain evidence="1">cv. IRGC 101232</strain>
    </source>
</reference>
<keyword evidence="2" id="KW-1185">Reference proteome</keyword>
<dbReference type="PANTHER" id="PTHR37449">
    <property type="match status" value="1"/>
</dbReference>
<dbReference type="PANTHER" id="PTHR37449:SF1">
    <property type="entry name" value="OS02G0159950 PROTEIN"/>
    <property type="match status" value="1"/>
</dbReference>
<dbReference type="EnsemblPlants" id="OB08G22140.1">
    <property type="protein sequence ID" value="OB08G22140.1"/>
    <property type="gene ID" value="OB08G22140"/>
</dbReference>
<accession>J3MSY4</accession>
<evidence type="ECO:0000313" key="1">
    <source>
        <dbReference type="EnsemblPlants" id="OB08G22140.1"/>
    </source>
</evidence>
<dbReference type="AlphaFoldDB" id="J3MSY4"/>